<dbReference type="Gene3D" id="3.40.50.1820">
    <property type="entry name" value="alpha/beta hydrolase"/>
    <property type="match status" value="1"/>
</dbReference>
<dbReference type="RefSeq" id="WP_123206812.1">
    <property type="nucleotide sequence ID" value="NZ_RBEE01000042.1"/>
</dbReference>
<keyword evidence="5" id="KW-1185">Reference proteome</keyword>
<dbReference type="GO" id="GO:0006508">
    <property type="term" value="P:proteolysis"/>
    <property type="evidence" value="ECO:0007669"/>
    <property type="project" value="InterPro"/>
</dbReference>
<evidence type="ECO:0000313" key="5">
    <source>
        <dbReference type="Proteomes" id="UP000274046"/>
    </source>
</evidence>
<sequence length="316" mass="35963">MKNLHIISIFITVLFTSCSRSDSSDNIKKGNFNILTSDGIKLSGKVSGSGPVCIYLHGGPGQDYLSFEKMGGSNLEKCLTIVYLDQRGSGHSQNAKDYSLKRVIKDIEEVRLKLGLKKVYLLSHSFGGVLAVNYAKKYPENLSGLILANSIVYFIDPKVLQTQIEFGYRLLKKDTVVKENNLNKLFNQVQIVRKKLSIAHLGYRFIADDVNTIIKMDSIESSYKRTSDYGMEVFVPLIDTTKVKKYPEYYLDYALLTKEIKIPVLIISGKNDYAVSPDYYENFKFPKQKIIQIEGSHMLYYEKNKEFVNSVCDFIK</sequence>
<dbReference type="OrthoDB" id="9796770at2"/>
<dbReference type="GO" id="GO:0008233">
    <property type="term" value="F:peptidase activity"/>
    <property type="evidence" value="ECO:0007669"/>
    <property type="project" value="InterPro"/>
</dbReference>
<dbReference type="InterPro" id="IPR002410">
    <property type="entry name" value="Peptidase_S33"/>
</dbReference>
<proteinExistence type="inferred from homology"/>
<dbReference type="InterPro" id="IPR000073">
    <property type="entry name" value="AB_hydrolase_1"/>
</dbReference>
<dbReference type="PANTHER" id="PTHR43798">
    <property type="entry name" value="MONOACYLGLYCEROL LIPASE"/>
    <property type="match status" value="1"/>
</dbReference>
<evidence type="ECO:0000259" key="3">
    <source>
        <dbReference type="Pfam" id="PF00561"/>
    </source>
</evidence>
<dbReference type="Proteomes" id="UP000274046">
    <property type="component" value="Unassembled WGS sequence"/>
</dbReference>
<dbReference type="PRINTS" id="PR00793">
    <property type="entry name" value="PROAMNOPTASE"/>
</dbReference>
<dbReference type="PANTHER" id="PTHR43798:SF33">
    <property type="entry name" value="HYDROLASE, PUTATIVE (AFU_ORTHOLOGUE AFUA_2G14860)-RELATED"/>
    <property type="match status" value="1"/>
</dbReference>
<accession>A0A3N0BQC8</accession>
<dbReference type="GO" id="GO:0016020">
    <property type="term" value="C:membrane"/>
    <property type="evidence" value="ECO:0007669"/>
    <property type="project" value="TreeGrafter"/>
</dbReference>
<reference evidence="4 5" key="1">
    <citation type="submission" date="2018-10" db="EMBL/GenBank/DDBJ databases">
        <title>Genome sequencing of Pedobacter jejuensis TNB23.</title>
        <authorList>
            <person name="Cho Y.-J."/>
            <person name="Cho A."/>
            <person name="Kim O.-S."/>
        </authorList>
    </citation>
    <scope>NUCLEOTIDE SEQUENCE [LARGE SCALE GENOMIC DNA]</scope>
    <source>
        <strain evidence="4 5">TNB23</strain>
    </source>
</reference>
<dbReference type="InterPro" id="IPR029058">
    <property type="entry name" value="AB_hydrolase_fold"/>
</dbReference>
<protein>
    <submittedName>
        <fullName evidence="4">Alpha/beta hydrolase</fullName>
    </submittedName>
</protein>
<evidence type="ECO:0000313" key="4">
    <source>
        <dbReference type="EMBL" id="RNL51191.1"/>
    </source>
</evidence>
<dbReference type="AlphaFoldDB" id="A0A3N0BQC8"/>
<organism evidence="4 5">
    <name type="scientific">Pedobacter jejuensis</name>
    <dbReference type="NCBI Taxonomy" id="1268550"/>
    <lineage>
        <taxon>Bacteria</taxon>
        <taxon>Pseudomonadati</taxon>
        <taxon>Bacteroidota</taxon>
        <taxon>Sphingobacteriia</taxon>
        <taxon>Sphingobacteriales</taxon>
        <taxon>Sphingobacteriaceae</taxon>
        <taxon>Pedobacter</taxon>
    </lineage>
</organism>
<evidence type="ECO:0000256" key="2">
    <source>
        <dbReference type="ARBA" id="ARBA00022801"/>
    </source>
</evidence>
<dbReference type="InterPro" id="IPR050266">
    <property type="entry name" value="AB_hydrolase_sf"/>
</dbReference>
<comment type="caution">
    <text evidence="4">The sequence shown here is derived from an EMBL/GenBank/DDBJ whole genome shotgun (WGS) entry which is preliminary data.</text>
</comment>
<feature type="domain" description="AB hydrolase-1" evidence="3">
    <location>
        <begin position="54"/>
        <end position="303"/>
    </location>
</feature>
<gene>
    <name evidence="4" type="ORF">D7004_15865</name>
</gene>
<comment type="similarity">
    <text evidence="1">Belongs to the peptidase S33 family.</text>
</comment>
<name>A0A3N0BQC8_9SPHI</name>
<dbReference type="Pfam" id="PF00561">
    <property type="entry name" value="Abhydrolase_1"/>
    <property type="match status" value="1"/>
</dbReference>
<dbReference type="SUPFAM" id="SSF53474">
    <property type="entry name" value="alpha/beta-Hydrolases"/>
    <property type="match status" value="1"/>
</dbReference>
<evidence type="ECO:0000256" key="1">
    <source>
        <dbReference type="ARBA" id="ARBA00010088"/>
    </source>
</evidence>
<dbReference type="EMBL" id="RBEE01000042">
    <property type="protein sequence ID" value="RNL51191.1"/>
    <property type="molecule type" value="Genomic_DNA"/>
</dbReference>
<keyword evidence="2 4" id="KW-0378">Hydrolase</keyword>
<dbReference type="PROSITE" id="PS51257">
    <property type="entry name" value="PROKAR_LIPOPROTEIN"/>
    <property type="match status" value="1"/>
</dbReference>